<comment type="subcellular location">
    <subcellularLocation>
        <location evidence="1">Cell membrane</location>
        <topology evidence="1">Multi-pass membrane protein</topology>
    </subcellularLocation>
</comment>
<accession>A0A160TLV1</accession>
<dbReference type="InterPro" id="IPR011925">
    <property type="entry name" value="LolCE_TM"/>
</dbReference>
<evidence type="ECO:0000256" key="6">
    <source>
        <dbReference type="ARBA" id="ARBA00023136"/>
    </source>
</evidence>
<feature type="transmembrane region" description="Helical" evidence="7">
    <location>
        <begin position="29"/>
        <end position="56"/>
    </location>
</feature>
<name>A0A160TLV1_9ZZZZ</name>
<dbReference type="PANTHER" id="PTHR30489">
    <property type="entry name" value="LIPOPROTEIN-RELEASING SYSTEM TRANSMEMBRANE PROTEIN LOLE"/>
    <property type="match status" value="1"/>
</dbReference>
<protein>
    <submittedName>
        <fullName evidence="10">Lipoprotein releasing system transmembrane protein LolC</fullName>
    </submittedName>
</protein>
<dbReference type="InterPro" id="IPR051447">
    <property type="entry name" value="Lipoprotein-release_system"/>
</dbReference>
<feature type="transmembrane region" description="Helical" evidence="7">
    <location>
        <begin position="389"/>
        <end position="409"/>
    </location>
</feature>
<evidence type="ECO:0000256" key="4">
    <source>
        <dbReference type="ARBA" id="ARBA00022692"/>
    </source>
</evidence>
<dbReference type="Pfam" id="PF02687">
    <property type="entry name" value="FtsX"/>
    <property type="match status" value="1"/>
</dbReference>
<feature type="transmembrane region" description="Helical" evidence="7">
    <location>
        <begin position="325"/>
        <end position="353"/>
    </location>
</feature>
<dbReference type="Pfam" id="PF12704">
    <property type="entry name" value="MacB_PCD"/>
    <property type="match status" value="1"/>
</dbReference>
<sequence>MRVVPNIMILSRYERMIARRYLLPGKGEAFILLVAGFSLGAVMLGVAALVIVMSVMNGFRAELFDKIVGLNGHAVVQGIGGELPDWRRVVDLAKATPGVTSATPLIEQPLMTSYNGRVEAVLVRGMRVEDIRSNATINSKVVMGSLASLTDGSGRIAIGSKLAEALGAQVGSEISLISPQGQTTPFGTVPRIVSYTVGAIFEIGVYDYDKAYVVMPMSDAQTLLMMGDSVGMVELQTVDADRVGKILAPLADKVAGRAVIADWRQMNAQLFEALAIERVVMFCVLCIIILVAAFNIASSLIMLVRAKTRDIAILRTMGATRTGMIRIFMTVGTTIGVLGILAGLVLGFTFLVFRQNVVDFVQWISGQNLWDPTIRYLTILPSKTDPFEMIAIVLIAFLLTFLATLYPAFKAASTDPVQVLRYE</sequence>
<keyword evidence="3" id="KW-1003">Cell membrane</keyword>
<dbReference type="GO" id="GO:0098797">
    <property type="term" value="C:plasma membrane protein complex"/>
    <property type="evidence" value="ECO:0007669"/>
    <property type="project" value="TreeGrafter"/>
</dbReference>
<feature type="domain" description="ABC3 transporter permease C-terminal" evidence="8">
    <location>
        <begin position="283"/>
        <end position="416"/>
    </location>
</feature>
<organism evidence="10">
    <name type="scientific">hydrothermal vent metagenome</name>
    <dbReference type="NCBI Taxonomy" id="652676"/>
    <lineage>
        <taxon>unclassified sequences</taxon>
        <taxon>metagenomes</taxon>
        <taxon>ecological metagenomes</taxon>
    </lineage>
</organism>
<gene>
    <name evidence="10" type="ORF">MGWOODY_Smn289</name>
</gene>
<dbReference type="NCBIfam" id="TIGR02212">
    <property type="entry name" value="lolCE"/>
    <property type="match status" value="1"/>
</dbReference>
<evidence type="ECO:0000256" key="2">
    <source>
        <dbReference type="ARBA" id="ARBA00022448"/>
    </source>
</evidence>
<dbReference type="InterPro" id="IPR003838">
    <property type="entry name" value="ABC3_permease_C"/>
</dbReference>
<dbReference type="EMBL" id="CZQE01000355">
    <property type="protein sequence ID" value="CUS46300.1"/>
    <property type="molecule type" value="Genomic_DNA"/>
</dbReference>
<keyword evidence="5 7" id="KW-1133">Transmembrane helix</keyword>
<dbReference type="PANTHER" id="PTHR30489:SF0">
    <property type="entry name" value="LIPOPROTEIN-RELEASING SYSTEM TRANSMEMBRANE PROTEIN LOLE"/>
    <property type="match status" value="1"/>
</dbReference>
<evidence type="ECO:0000256" key="7">
    <source>
        <dbReference type="SAM" id="Phobius"/>
    </source>
</evidence>
<feature type="transmembrane region" description="Helical" evidence="7">
    <location>
        <begin position="279"/>
        <end position="304"/>
    </location>
</feature>
<dbReference type="InterPro" id="IPR025857">
    <property type="entry name" value="MacB_PCD"/>
</dbReference>
<keyword evidence="10" id="KW-0449">Lipoprotein</keyword>
<dbReference type="AlphaFoldDB" id="A0A160TLV1"/>
<evidence type="ECO:0000259" key="9">
    <source>
        <dbReference type="Pfam" id="PF12704"/>
    </source>
</evidence>
<evidence type="ECO:0000256" key="3">
    <source>
        <dbReference type="ARBA" id="ARBA00022475"/>
    </source>
</evidence>
<evidence type="ECO:0000259" key="8">
    <source>
        <dbReference type="Pfam" id="PF02687"/>
    </source>
</evidence>
<dbReference type="GO" id="GO:0042953">
    <property type="term" value="P:lipoprotein transport"/>
    <property type="evidence" value="ECO:0007669"/>
    <property type="project" value="InterPro"/>
</dbReference>
<keyword evidence="2" id="KW-0813">Transport</keyword>
<evidence type="ECO:0000313" key="10">
    <source>
        <dbReference type="EMBL" id="CUS46300.1"/>
    </source>
</evidence>
<feature type="domain" description="MacB-like periplasmic core" evidence="9">
    <location>
        <begin position="38"/>
        <end position="244"/>
    </location>
</feature>
<evidence type="ECO:0000256" key="5">
    <source>
        <dbReference type="ARBA" id="ARBA00022989"/>
    </source>
</evidence>
<dbReference type="GO" id="GO:0044874">
    <property type="term" value="P:lipoprotein localization to outer membrane"/>
    <property type="evidence" value="ECO:0007669"/>
    <property type="project" value="TreeGrafter"/>
</dbReference>
<proteinExistence type="predicted"/>
<keyword evidence="4 7" id="KW-0812">Transmembrane</keyword>
<keyword evidence="6 7" id="KW-0472">Membrane</keyword>
<evidence type="ECO:0000256" key="1">
    <source>
        <dbReference type="ARBA" id="ARBA00004651"/>
    </source>
</evidence>
<reference evidence="10" key="1">
    <citation type="submission" date="2015-10" db="EMBL/GenBank/DDBJ databases">
        <authorList>
            <person name="Gilbert D.G."/>
        </authorList>
    </citation>
    <scope>NUCLEOTIDE SEQUENCE</scope>
</reference>